<dbReference type="OrthoDB" id="4927814at2"/>
<name>A0A3E0H7G7_9PSEU</name>
<protein>
    <recommendedName>
        <fullName evidence="3">SipW-cognate class signal peptide</fullName>
    </recommendedName>
</protein>
<dbReference type="RefSeq" id="WP_116178692.1">
    <property type="nucleotide sequence ID" value="NZ_CP144375.1"/>
</dbReference>
<keyword evidence="2" id="KW-1185">Reference proteome</keyword>
<evidence type="ECO:0008006" key="3">
    <source>
        <dbReference type="Google" id="ProtNLM"/>
    </source>
</evidence>
<sequence>MSKFSRRAKLVAAGAVVMTALGGGVAFAYWSTTGSGTGTGSTSSGASSLTVTQTSAPTDLAPGVAAEPISGTVKNTAANNAYVNTVTVSIASVTKAAGAAAGTCDATDYTLSNPAMTVNTDLTPGQTITFTGATLGFNDKTASNQDACKGATVNLAYSTN</sequence>
<proteinExistence type="predicted"/>
<evidence type="ECO:0000313" key="2">
    <source>
        <dbReference type="Proteomes" id="UP000256269"/>
    </source>
</evidence>
<dbReference type="Proteomes" id="UP000256269">
    <property type="component" value="Unassembled WGS sequence"/>
</dbReference>
<organism evidence="1 2">
    <name type="scientific">Kutzneria buriramensis</name>
    <dbReference type="NCBI Taxonomy" id="1045776"/>
    <lineage>
        <taxon>Bacteria</taxon>
        <taxon>Bacillati</taxon>
        <taxon>Actinomycetota</taxon>
        <taxon>Actinomycetes</taxon>
        <taxon>Pseudonocardiales</taxon>
        <taxon>Pseudonocardiaceae</taxon>
        <taxon>Kutzneria</taxon>
    </lineage>
</organism>
<reference evidence="1 2" key="1">
    <citation type="submission" date="2018-08" db="EMBL/GenBank/DDBJ databases">
        <title>Genomic Encyclopedia of Archaeal and Bacterial Type Strains, Phase II (KMG-II): from individual species to whole genera.</title>
        <authorList>
            <person name="Goeker M."/>
        </authorList>
    </citation>
    <scope>NUCLEOTIDE SEQUENCE [LARGE SCALE GENOMIC DNA]</scope>
    <source>
        <strain evidence="1 2">DSM 45791</strain>
    </source>
</reference>
<dbReference type="InterPro" id="IPR006311">
    <property type="entry name" value="TAT_signal"/>
</dbReference>
<accession>A0A3E0H7G7</accession>
<comment type="caution">
    <text evidence="1">The sequence shown here is derived from an EMBL/GenBank/DDBJ whole genome shotgun (WGS) entry which is preliminary data.</text>
</comment>
<dbReference type="PROSITE" id="PS51318">
    <property type="entry name" value="TAT"/>
    <property type="match status" value="1"/>
</dbReference>
<evidence type="ECO:0000313" key="1">
    <source>
        <dbReference type="EMBL" id="REH39369.1"/>
    </source>
</evidence>
<dbReference type="EMBL" id="QUNO01000013">
    <property type="protein sequence ID" value="REH39369.1"/>
    <property type="molecule type" value="Genomic_DNA"/>
</dbReference>
<dbReference type="AlphaFoldDB" id="A0A3E0H7G7"/>
<gene>
    <name evidence="1" type="ORF">BCF44_113224</name>
</gene>